<accession>A0A317Q7N5</accession>
<feature type="transmembrane region" description="Helical" evidence="7">
    <location>
        <begin position="355"/>
        <end position="377"/>
    </location>
</feature>
<dbReference type="RefSeq" id="WP_110024438.1">
    <property type="nucleotide sequence ID" value="NZ_QGTS01000001.1"/>
</dbReference>
<evidence type="ECO:0000256" key="2">
    <source>
        <dbReference type="ARBA" id="ARBA00022448"/>
    </source>
</evidence>
<feature type="transmembrane region" description="Helical" evidence="7">
    <location>
        <begin position="297"/>
        <end position="319"/>
    </location>
</feature>
<evidence type="ECO:0000259" key="8">
    <source>
        <dbReference type="PROSITE" id="PS50850"/>
    </source>
</evidence>
<feature type="domain" description="Major facilitator superfamily (MFS) profile" evidence="8">
    <location>
        <begin position="7"/>
        <end position="493"/>
    </location>
</feature>
<dbReference type="PANTHER" id="PTHR42718:SF47">
    <property type="entry name" value="METHYL VIOLOGEN RESISTANCE PROTEIN SMVA"/>
    <property type="match status" value="1"/>
</dbReference>
<feature type="transmembrane region" description="Helical" evidence="7">
    <location>
        <begin position="7"/>
        <end position="31"/>
    </location>
</feature>
<evidence type="ECO:0000256" key="1">
    <source>
        <dbReference type="ARBA" id="ARBA00004651"/>
    </source>
</evidence>
<gene>
    <name evidence="9" type="ORF">DES37_10152</name>
</gene>
<dbReference type="Proteomes" id="UP000246744">
    <property type="component" value="Unassembled WGS sequence"/>
</dbReference>
<feature type="transmembrane region" description="Helical" evidence="7">
    <location>
        <begin position="43"/>
        <end position="61"/>
    </location>
</feature>
<dbReference type="InterPro" id="IPR011701">
    <property type="entry name" value="MFS"/>
</dbReference>
<keyword evidence="2" id="KW-0813">Transport</keyword>
<dbReference type="GO" id="GO:0005886">
    <property type="term" value="C:plasma membrane"/>
    <property type="evidence" value="ECO:0007669"/>
    <property type="project" value="UniProtKB-SubCell"/>
</dbReference>
<dbReference type="SUPFAM" id="SSF103473">
    <property type="entry name" value="MFS general substrate transporter"/>
    <property type="match status" value="1"/>
</dbReference>
<keyword evidence="6 7" id="KW-0472">Membrane</keyword>
<feature type="transmembrane region" description="Helical" evidence="7">
    <location>
        <begin position="326"/>
        <end position="343"/>
    </location>
</feature>
<feature type="transmembrane region" description="Helical" evidence="7">
    <location>
        <begin position="131"/>
        <end position="151"/>
    </location>
</feature>
<dbReference type="EMBL" id="QGTS01000001">
    <property type="protein sequence ID" value="PWW12489.1"/>
    <property type="molecule type" value="Genomic_DNA"/>
</dbReference>
<dbReference type="Pfam" id="PF07690">
    <property type="entry name" value="MFS_1"/>
    <property type="match status" value="1"/>
</dbReference>
<comment type="subcellular location">
    <subcellularLocation>
        <location evidence="1">Cell membrane</location>
        <topology evidence="1">Multi-pass membrane protein</topology>
    </subcellularLocation>
</comment>
<evidence type="ECO:0000256" key="5">
    <source>
        <dbReference type="ARBA" id="ARBA00022989"/>
    </source>
</evidence>
<keyword evidence="5 7" id="KW-1133">Transmembrane helix</keyword>
<name>A0A317Q7N5_9ENTR</name>
<keyword evidence="10" id="KW-1185">Reference proteome</keyword>
<protein>
    <submittedName>
        <fullName evidence="9">DHA2 family multidrug resistance protein-like MFS transporter</fullName>
    </submittedName>
</protein>
<dbReference type="Gene3D" id="1.20.1720.10">
    <property type="entry name" value="Multidrug resistance protein D"/>
    <property type="match status" value="1"/>
</dbReference>
<organism evidence="9 10">
    <name type="scientific">Mangrovibacter plantisponsor</name>
    <dbReference type="NCBI Taxonomy" id="451513"/>
    <lineage>
        <taxon>Bacteria</taxon>
        <taxon>Pseudomonadati</taxon>
        <taxon>Pseudomonadota</taxon>
        <taxon>Gammaproteobacteria</taxon>
        <taxon>Enterobacterales</taxon>
        <taxon>Enterobacteriaceae</taxon>
        <taxon>Mangrovibacter</taxon>
    </lineage>
</organism>
<evidence type="ECO:0000313" key="10">
    <source>
        <dbReference type="Proteomes" id="UP000246744"/>
    </source>
</evidence>
<evidence type="ECO:0000256" key="6">
    <source>
        <dbReference type="ARBA" id="ARBA00023136"/>
    </source>
</evidence>
<keyword evidence="4 7" id="KW-0812">Transmembrane</keyword>
<feature type="transmembrane region" description="Helical" evidence="7">
    <location>
        <begin position="261"/>
        <end position="282"/>
    </location>
</feature>
<feature type="transmembrane region" description="Helical" evidence="7">
    <location>
        <begin position="199"/>
        <end position="216"/>
    </location>
</feature>
<dbReference type="InterPro" id="IPR036259">
    <property type="entry name" value="MFS_trans_sf"/>
</dbReference>
<feature type="transmembrane region" description="Helical" evidence="7">
    <location>
        <begin position="222"/>
        <end position="240"/>
    </location>
</feature>
<feature type="transmembrane region" description="Helical" evidence="7">
    <location>
        <begin position="97"/>
        <end position="119"/>
    </location>
</feature>
<dbReference type="InterPro" id="IPR020846">
    <property type="entry name" value="MFS_dom"/>
</dbReference>
<evidence type="ECO:0000256" key="7">
    <source>
        <dbReference type="SAM" id="Phobius"/>
    </source>
</evidence>
<feature type="transmembrane region" description="Helical" evidence="7">
    <location>
        <begin position="398"/>
        <end position="416"/>
    </location>
</feature>
<dbReference type="PANTHER" id="PTHR42718">
    <property type="entry name" value="MAJOR FACILITATOR SUPERFAMILY MULTIDRUG TRANSPORTER MFSC"/>
    <property type="match status" value="1"/>
</dbReference>
<reference evidence="9 10" key="1">
    <citation type="submission" date="2018-05" db="EMBL/GenBank/DDBJ databases">
        <title>Genomic Encyclopedia of Type Strains, Phase IV (KMG-IV): sequencing the most valuable type-strain genomes for metagenomic binning, comparative biology and taxonomic classification.</title>
        <authorList>
            <person name="Goeker M."/>
        </authorList>
    </citation>
    <scope>NUCLEOTIDE SEQUENCE [LARGE SCALE GENOMIC DNA]</scope>
    <source>
        <strain evidence="9 10">DSM 19579</strain>
    </source>
</reference>
<dbReference type="PROSITE" id="PS50850">
    <property type="entry name" value="MFS"/>
    <property type="match status" value="1"/>
</dbReference>
<keyword evidence="3" id="KW-1003">Cell membrane</keyword>
<dbReference type="OrthoDB" id="9807274at2"/>
<dbReference type="AlphaFoldDB" id="A0A317Q7N5"/>
<feature type="transmembrane region" description="Helical" evidence="7">
    <location>
        <begin position="157"/>
        <end position="178"/>
    </location>
</feature>
<dbReference type="CDD" id="cd17321">
    <property type="entry name" value="MFS_MMR_MDR_like"/>
    <property type="match status" value="1"/>
</dbReference>
<dbReference type="Gene3D" id="1.20.1250.20">
    <property type="entry name" value="MFS general substrate transporter like domains"/>
    <property type="match status" value="1"/>
</dbReference>
<proteinExistence type="predicted"/>
<sequence>MKSKWYVLLVIIFMYLPVSIDATILYVVAPVLSTQLQASHQQLLWIMDIYPLIMAALLLPMGSFGDRIGYKKMAIAGSIVFGIASAAAACARSPELLIAARALLAVGAAMIVPATLAAVRKNFTDDKDRNMALGIWTTIGTGGALAGPLVGGALLSQFYWGSVFLINVPVVLIVIMLIQRLIPEDENLIRQPVNLSQGLLLMSAILITIYGAKSLINHGNPTLMSVYLLLVGLVLLGIFITLQMVSRRPLLDTGLLKQRNILAGIVLALTSMITLVGFELVISQELQYVHRFTPVQAGLYIMPLMLAGCLAGPLAGYLINSFGIRMVAASGLAVSALSLYMLSDINFGVQATKAWLWMTLLGAGDTIALMASSSAIMSAAPAHKASSAGSIEGMSYELGTGLGITIFGSVLASVYSTTVRLPAHLPESVRASAGASFSEAVEAARHLDEVAREELLTSASSAFMQSHNVMLESASLILMVLMILTFFIFKQGNTVSHS</sequence>
<evidence type="ECO:0000313" key="9">
    <source>
        <dbReference type="EMBL" id="PWW12489.1"/>
    </source>
</evidence>
<feature type="transmembrane region" description="Helical" evidence="7">
    <location>
        <begin position="469"/>
        <end position="489"/>
    </location>
</feature>
<evidence type="ECO:0000256" key="3">
    <source>
        <dbReference type="ARBA" id="ARBA00022475"/>
    </source>
</evidence>
<dbReference type="GO" id="GO:0022857">
    <property type="term" value="F:transmembrane transporter activity"/>
    <property type="evidence" value="ECO:0007669"/>
    <property type="project" value="InterPro"/>
</dbReference>
<evidence type="ECO:0000256" key="4">
    <source>
        <dbReference type="ARBA" id="ARBA00022692"/>
    </source>
</evidence>
<comment type="caution">
    <text evidence="9">The sequence shown here is derived from an EMBL/GenBank/DDBJ whole genome shotgun (WGS) entry which is preliminary data.</text>
</comment>